<dbReference type="GO" id="GO:0016740">
    <property type="term" value="F:transferase activity"/>
    <property type="evidence" value="ECO:0007669"/>
    <property type="project" value="UniProtKB-ARBA"/>
</dbReference>
<gene>
    <name evidence="1" type="ORF">SAMN02745221_01437</name>
</gene>
<dbReference type="Proteomes" id="UP000242329">
    <property type="component" value="Unassembled WGS sequence"/>
</dbReference>
<evidence type="ECO:0000313" key="2">
    <source>
        <dbReference type="Proteomes" id="UP000242329"/>
    </source>
</evidence>
<proteinExistence type="predicted"/>
<evidence type="ECO:0000313" key="1">
    <source>
        <dbReference type="EMBL" id="SHG99734.1"/>
    </source>
</evidence>
<reference evidence="2" key="1">
    <citation type="submission" date="2016-11" db="EMBL/GenBank/DDBJ databases">
        <authorList>
            <person name="Varghese N."/>
            <person name="Submissions S."/>
        </authorList>
    </citation>
    <scope>NUCLEOTIDE SEQUENCE [LARGE SCALE GENOMIC DNA]</scope>
    <source>
        <strain evidence="2">DSM 11003</strain>
    </source>
</reference>
<dbReference type="EMBL" id="FQWY01000022">
    <property type="protein sequence ID" value="SHG99734.1"/>
    <property type="molecule type" value="Genomic_DNA"/>
</dbReference>
<organism evidence="1 2">
    <name type="scientific">Thermosyntropha lipolytica DSM 11003</name>
    <dbReference type="NCBI Taxonomy" id="1123382"/>
    <lineage>
        <taxon>Bacteria</taxon>
        <taxon>Bacillati</taxon>
        <taxon>Bacillota</taxon>
        <taxon>Clostridia</taxon>
        <taxon>Eubacteriales</taxon>
        <taxon>Syntrophomonadaceae</taxon>
        <taxon>Thermosyntropha</taxon>
    </lineage>
</organism>
<dbReference type="Pfam" id="PF04017">
    <property type="entry name" value="DUF366"/>
    <property type="match status" value="1"/>
</dbReference>
<dbReference type="STRING" id="1123382.SAMN02745221_01437"/>
<dbReference type="InterPro" id="IPR007162">
    <property type="entry name" value="DUF366"/>
</dbReference>
<accession>A0A1M5PD53</accession>
<protein>
    <recommendedName>
        <fullName evidence="3">DUF366 domain-containing protein</fullName>
    </recommendedName>
</protein>
<dbReference type="AlphaFoldDB" id="A0A1M5PD53"/>
<dbReference type="GO" id="GO:0140096">
    <property type="term" value="F:catalytic activity, acting on a protein"/>
    <property type="evidence" value="ECO:0007669"/>
    <property type="project" value="UniProtKB-ARBA"/>
</dbReference>
<dbReference type="SUPFAM" id="SSF55681">
    <property type="entry name" value="Class II aaRS and biotin synthetases"/>
    <property type="match status" value="1"/>
</dbReference>
<dbReference type="RefSeq" id="WP_073092127.1">
    <property type="nucleotide sequence ID" value="NZ_FQWY01000022.1"/>
</dbReference>
<dbReference type="PIRSF" id="PIRSF006503">
    <property type="entry name" value="UCP006503"/>
    <property type="match status" value="1"/>
</dbReference>
<keyword evidence="2" id="KW-1185">Reference proteome</keyword>
<dbReference type="OrthoDB" id="9788500at2"/>
<dbReference type="InterPro" id="IPR045864">
    <property type="entry name" value="aa-tRNA-synth_II/BPL/LPL"/>
</dbReference>
<sequence>MKILFVNEKIDYDGTQLAPQWIYNNFGILGDAGVAFMGEARVPIENMVDLADVKENAFIYSPLMLHFIVEHFDASLELAVYRQRMLIVCIKEELESFGIKVLRLGDDLYVDKGKLSVSIATASLVSTLIHVGVNIETRGTPVKTSGLSELGIADISSFAFNVLKRYERELEGIYEARCKVRGKYA</sequence>
<evidence type="ECO:0008006" key="3">
    <source>
        <dbReference type="Google" id="ProtNLM"/>
    </source>
</evidence>
<name>A0A1M5PD53_9FIRM</name>
<dbReference type="Gene3D" id="3.30.930.10">
    <property type="entry name" value="Bira Bifunctional Protein, Domain 2"/>
    <property type="match status" value="1"/>
</dbReference>